<keyword evidence="4" id="KW-1185">Reference proteome</keyword>
<reference evidence="3 4" key="1">
    <citation type="journal article" date="2018" name="Nat. Ecol. Evol.">
        <title>Genomic signatures of mitonuclear coevolution across populations of Tigriopus californicus.</title>
        <authorList>
            <person name="Barreto F.S."/>
            <person name="Watson E.T."/>
            <person name="Lima T.G."/>
            <person name="Willett C.S."/>
            <person name="Edmands S."/>
            <person name="Li W."/>
            <person name="Burton R.S."/>
        </authorList>
    </citation>
    <scope>NUCLEOTIDE SEQUENCE [LARGE SCALE GENOMIC DNA]</scope>
    <source>
        <strain evidence="3 4">San Diego</strain>
    </source>
</reference>
<feature type="compositionally biased region" description="Acidic residues" evidence="1">
    <location>
        <begin position="19"/>
        <end position="37"/>
    </location>
</feature>
<dbReference type="EMBL" id="VCGU01000010">
    <property type="protein sequence ID" value="TRY68614.1"/>
    <property type="molecule type" value="Genomic_DNA"/>
</dbReference>
<sequence length="551" mass="62118">MSDSGRFTSSSLACYTAISEDEADEDADEAEDEEEDNVTVTSRFQGRCAHLLALLQSGTLKKSLKRMIPDDLPDQIRQSHAFQTDKLDNKFPSISVTGIDEGITDTDLSDFEEDSGVVVSSEDDEPDLEDECPIDCACFRFKSWLLVQGQKDRNILDDDYYTMNKSTKWPDTVHDKSQCNFDPYPSILGESFRYAGERDRFGRLHRYGSIYFANGRKFIGRFKHGIRQGPGELIDREGSKILSGIYAEDKLQGVCSVAGNDGGLWEITFHKGVPHGPGRRYNKYGVLQWVGRYLHGVPSGICWRSNDNEGWYVGTSNAYGRVTGNDVIYMYPDFHTALVGKWSNECMKEAYCATVVGLDIKDGFPYPILGTPDKSVSYKVDVSGYSTISTTPLLPDPYETKFVKCMESTVACGGDGLFAARDIQADTVLSFYNGTRFHDCHAFNDWDYNSYKIRLNEKKKQILDIPPEHRSTQNYCASLAHKVNHSFAPNARFSDFCHPRFGRILCVKSTKKIRKGAEIFCNYGYNLADCPEWYKDLHESLFFGKCASIIA</sequence>
<feature type="domain" description="SET" evidence="2">
    <location>
        <begin position="396"/>
        <end position="524"/>
    </location>
</feature>
<dbReference type="PROSITE" id="PS50280">
    <property type="entry name" value="SET"/>
    <property type="match status" value="1"/>
</dbReference>
<dbReference type="GO" id="GO:0003682">
    <property type="term" value="F:chromatin binding"/>
    <property type="evidence" value="ECO:0007669"/>
    <property type="project" value="TreeGrafter"/>
</dbReference>
<dbReference type="SUPFAM" id="SSF82185">
    <property type="entry name" value="Histone H3 K4-specific methyltransferase SET7/9 N-terminal domain"/>
    <property type="match status" value="1"/>
</dbReference>
<dbReference type="InterPro" id="IPR046341">
    <property type="entry name" value="SET_dom_sf"/>
</dbReference>
<gene>
    <name evidence="3" type="ORF">TCAL_03221</name>
</gene>
<dbReference type="AlphaFoldDB" id="A0A553NT55"/>
<dbReference type="Pfam" id="PF22648">
    <property type="entry name" value="SET7_N"/>
    <property type="match status" value="1"/>
</dbReference>
<dbReference type="GO" id="GO:0008276">
    <property type="term" value="F:protein methyltransferase activity"/>
    <property type="evidence" value="ECO:0007669"/>
    <property type="project" value="UniProtKB-ARBA"/>
</dbReference>
<feature type="region of interest" description="Disordered" evidence="1">
    <location>
        <begin position="18"/>
        <end position="41"/>
    </location>
</feature>
<dbReference type="Proteomes" id="UP000318571">
    <property type="component" value="Chromosome 1"/>
</dbReference>
<dbReference type="SUPFAM" id="SSF82199">
    <property type="entry name" value="SET domain"/>
    <property type="match status" value="1"/>
</dbReference>
<evidence type="ECO:0000313" key="3">
    <source>
        <dbReference type="EMBL" id="TRY68614.1"/>
    </source>
</evidence>
<dbReference type="SMART" id="SM00317">
    <property type="entry name" value="SET"/>
    <property type="match status" value="1"/>
</dbReference>
<dbReference type="PANTHER" id="PTHR46820">
    <property type="entry name" value="HISTONE-LYSINE N-METHYLTRANSFERASE SETD7"/>
    <property type="match status" value="1"/>
</dbReference>
<dbReference type="OrthoDB" id="300500at2759"/>
<dbReference type="STRING" id="6832.A0A553NT55"/>
<dbReference type="InterPro" id="IPR001214">
    <property type="entry name" value="SET_dom"/>
</dbReference>
<evidence type="ECO:0000313" key="4">
    <source>
        <dbReference type="Proteomes" id="UP000318571"/>
    </source>
</evidence>
<dbReference type="GO" id="GO:0005634">
    <property type="term" value="C:nucleus"/>
    <property type="evidence" value="ECO:0007669"/>
    <property type="project" value="TreeGrafter"/>
</dbReference>
<protein>
    <recommendedName>
        <fullName evidence="2">SET domain-containing protein</fullName>
    </recommendedName>
</protein>
<evidence type="ECO:0000259" key="2">
    <source>
        <dbReference type="PROSITE" id="PS50280"/>
    </source>
</evidence>
<dbReference type="GO" id="GO:0005694">
    <property type="term" value="C:chromosome"/>
    <property type="evidence" value="ECO:0007669"/>
    <property type="project" value="TreeGrafter"/>
</dbReference>
<dbReference type="Gene3D" id="2.20.110.10">
    <property type="entry name" value="Histone H3 K4-specific methyltransferase SET7/9 N-terminal domain"/>
    <property type="match status" value="2"/>
</dbReference>
<dbReference type="GO" id="GO:0008757">
    <property type="term" value="F:S-adenosylmethionine-dependent methyltransferase activity"/>
    <property type="evidence" value="ECO:0007669"/>
    <property type="project" value="UniProtKB-ARBA"/>
</dbReference>
<dbReference type="Pfam" id="PF00856">
    <property type="entry name" value="SET"/>
    <property type="match status" value="1"/>
</dbReference>
<dbReference type="InterPro" id="IPR054533">
    <property type="entry name" value="SETD7_N"/>
</dbReference>
<evidence type="ECO:0000256" key="1">
    <source>
        <dbReference type="SAM" id="MobiDB-lite"/>
    </source>
</evidence>
<name>A0A553NT55_TIGCA</name>
<dbReference type="GO" id="GO:0070828">
    <property type="term" value="P:heterochromatin organization"/>
    <property type="evidence" value="ECO:0007669"/>
    <property type="project" value="TreeGrafter"/>
</dbReference>
<dbReference type="PANTHER" id="PTHR46820:SF1">
    <property type="entry name" value="HISTONE-LYSINE N-METHYLTRANSFERASE SETD7"/>
    <property type="match status" value="1"/>
</dbReference>
<accession>A0A553NT55</accession>
<organism evidence="3 4">
    <name type="scientific">Tigriopus californicus</name>
    <name type="common">Marine copepod</name>
    <dbReference type="NCBI Taxonomy" id="6832"/>
    <lineage>
        <taxon>Eukaryota</taxon>
        <taxon>Metazoa</taxon>
        <taxon>Ecdysozoa</taxon>
        <taxon>Arthropoda</taxon>
        <taxon>Crustacea</taxon>
        <taxon>Multicrustacea</taxon>
        <taxon>Hexanauplia</taxon>
        <taxon>Copepoda</taxon>
        <taxon>Harpacticoida</taxon>
        <taxon>Harpacticidae</taxon>
        <taxon>Tigriopus</taxon>
    </lineage>
</organism>
<proteinExistence type="predicted"/>
<comment type="caution">
    <text evidence="3">The sequence shown here is derived from an EMBL/GenBank/DDBJ whole genome shotgun (WGS) entry which is preliminary data.</text>
</comment>
<dbReference type="GO" id="GO:0008170">
    <property type="term" value="F:N-methyltransferase activity"/>
    <property type="evidence" value="ECO:0007669"/>
    <property type="project" value="UniProtKB-ARBA"/>
</dbReference>
<dbReference type="Gene3D" id="2.170.270.10">
    <property type="entry name" value="SET domain"/>
    <property type="match status" value="1"/>
</dbReference>